<name>A0A075AGP2_OPIVI</name>
<dbReference type="KEGG" id="ovi:T265_04376"/>
<proteinExistence type="predicted"/>
<sequence length="263" mass="29417">MAPKHADSRPSRMVVPSDWSLIEPITGEQVGRTIRLTGNSSPGLDKVTPKTLRRFNANVLAGARITLVPKVPHPTSPDQLRPISVSSILVRCFHKLPCHLKEDKRNEILPSYPNLDRSSRDAEVGFETRTSWSVCLSLHTRPFQAHAKSERHYIQESDKCGGGGGISEGANLLKIFREPRTGFALFGVHQVDAVPRDGLVQHHQLLGNITNERFSLVPCEFLTTPTLSPNNIRLTETRGLRLADEPQERRNRSWAVEEFPTTL</sequence>
<evidence type="ECO:0000313" key="2">
    <source>
        <dbReference type="EMBL" id="KER28919.1"/>
    </source>
</evidence>
<protein>
    <submittedName>
        <fullName evidence="2">Uncharacterized protein</fullName>
    </submittedName>
</protein>
<organism evidence="2 3">
    <name type="scientific">Opisthorchis viverrini</name>
    <name type="common">Southeast Asian liver fluke</name>
    <dbReference type="NCBI Taxonomy" id="6198"/>
    <lineage>
        <taxon>Eukaryota</taxon>
        <taxon>Metazoa</taxon>
        <taxon>Spiralia</taxon>
        <taxon>Lophotrochozoa</taxon>
        <taxon>Platyhelminthes</taxon>
        <taxon>Trematoda</taxon>
        <taxon>Digenea</taxon>
        <taxon>Opisthorchiida</taxon>
        <taxon>Opisthorchiata</taxon>
        <taxon>Opisthorchiidae</taxon>
        <taxon>Opisthorchis</taxon>
    </lineage>
</organism>
<evidence type="ECO:0000313" key="3">
    <source>
        <dbReference type="Proteomes" id="UP000054324"/>
    </source>
</evidence>
<keyword evidence="3" id="KW-1185">Reference proteome</keyword>
<gene>
    <name evidence="2" type="ORF">T265_04376</name>
</gene>
<dbReference type="AlphaFoldDB" id="A0A075AGP2"/>
<dbReference type="CTD" id="20318558"/>
<accession>A0A075AGP2</accession>
<dbReference type="GeneID" id="20318558"/>
<reference evidence="2 3" key="1">
    <citation type="submission" date="2013-11" db="EMBL/GenBank/DDBJ databases">
        <title>Opisthorchis viverrini - life in the bile duct.</title>
        <authorList>
            <person name="Young N.D."/>
            <person name="Nagarajan N."/>
            <person name="Lin S.J."/>
            <person name="Korhonen P.K."/>
            <person name="Jex A.R."/>
            <person name="Hall R.S."/>
            <person name="Safavi-Hemami H."/>
            <person name="Kaewkong W."/>
            <person name="Bertrand D."/>
            <person name="Gao S."/>
            <person name="Seet Q."/>
            <person name="Wongkham S."/>
            <person name="Teh B.T."/>
            <person name="Wongkham C."/>
            <person name="Intapan P.M."/>
            <person name="Maleewong W."/>
            <person name="Yang X."/>
            <person name="Hu M."/>
            <person name="Wang Z."/>
            <person name="Hofmann A."/>
            <person name="Sternberg P.W."/>
            <person name="Tan P."/>
            <person name="Wang J."/>
            <person name="Gasser R.B."/>
        </authorList>
    </citation>
    <scope>NUCLEOTIDE SEQUENCE [LARGE SCALE GENOMIC DNA]</scope>
</reference>
<feature type="region of interest" description="Disordered" evidence="1">
    <location>
        <begin position="244"/>
        <end position="263"/>
    </location>
</feature>
<evidence type="ECO:0000256" key="1">
    <source>
        <dbReference type="SAM" id="MobiDB-lite"/>
    </source>
</evidence>
<dbReference type="RefSeq" id="XP_009167361.1">
    <property type="nucleotide sequence ID" value="XM_009169097.1"/>
</dbReference>
<dbReference type="Proteomes" id="UP000054324">
    <property type="component" value="Unassembled WGS sequence"/>
</dbReference>
<dbReference type="EMBL" id="KL596689">
    <property type="protein sequence ID" value="KER28919.1"/>
    <property type="molecule type" value="Genomic_DNA"/>
</dbReference>